<gene>
    <name evidence="2" type="ORF">CNX65_12690</name>
</gene>
<evidence type="ECO:0008006" key="4">
    <source>
        <dbReference type="Google" id="ProtNLM"/>
    </source>
</evidence>
<organism evidence="2 3">
    <name type="scientific">Actinosynnema pretiosum</name>
    <dbReference type="NCBI Taxonomy" id="42197"/>
    <lineage>
        <taxon>Bacteria</taxon>
        <taxon>Bacillati</taxon>
        <taxon>Actinomycetota</taxon>
        <taxon>Actinomycetes</taxon>
        <taxon>Pseudonocardiales</taxon>
        <taxon>Pseudonocardiaceae</taxon>
        <taxon>Actinosynnema</taxon>
    </lineage>
</organism>
<name>A0A290Z4U7_9PSEU</name>
<evidence type="ECO:0000256" key="1">
    <source>
        <dbReference type="SAM" id="SignalP"/>
    </source>
</evidence>
<dbReference type="AlphaFoldDB" id="A0A290Z4U7"/>
<protein>
    <recommendedName>
        <fullName evidence="4">Secreted protein</fullName>
    </recommendedName>
</protein>
<sequence>MVPRSRFAVVGVLLLLLGLGAAPTASAASGFAAQARASGLSAQQSTRLQDEVDGYLARWGGRQVAPNRVERDGAVLTVVVPGEERSRSLAGQVDHCRNGWVDFGWFCAYEREDGQGSSLALYSCAWQHVPWLSVGSWQDNQTPGTRSTMYFVGGSSWHMPAAPSWQRYGVVWGIVTGVRNC</sequence>
<feature type="chain" id="PRO_5013126857" description="Secreted protein" evidence="1">
    <location>
        <begin position="28"/>
        <end position="181"/>
    </location>
</feature>
<accession>A0A290Z4U7</accession>
<dbReference type="KEGG" id="apre:CNX65_12690"/>
<dbReference type="RefSeq" id="WP_096492969.1">
    <property type="nucleotide sequence ID" value="NZ_CP023445.1"/>
</dbReference>
<evidence type="ECO:0000313" key="3">
    <source>
        <dbReference type="Proteomes" id="UP000218505"/>
    </source>
</evidence>
<proteinExistence type="predicted"/>
<feature type="signal peptide" evidence="1">
    <location>
        <begin position="1"/>
        <end position="27"/>
    </location>
</feature>
<dbReference type="Proteomes" id="UP000218505">
    <property type="component" value="Chromosome"/>
</dbReference>
<reference evidence="2" key="1">
    <citation type="submission" date="2017-09" db="EMBL/GenBank/DDBJ databases">
        <title>Complete Genome Sequence of ansamitocin-producing Bacterium Actinosynnema pretiosum X47.</title>
        <authorList>
            <person name="Cao G."/>
            <person name="Zong G."/>
            <person name="Zhong C."/>
            <person name="Fu J."/>
        </authorList>
    </citation>
    <scope>NUCLEOTIDE SEQUENCE [LARGE SCALE GENOMIC DNA]</scope>
    <source>
        <strain evidence="2">X47</strain>
    </source>
</reference>
<keyword evidence="3" id="KW-1185">Reference proteome</keyword>
<dbReference type="EMBL" id="CP023445">
    <property type="protein sequence ID" value="ATE54046.1"/>
    <property type="molecule type" value="Genomic_DNA"/>
</dbReference>
<keyword evidence="1" id="KW-0732">Signal</keyword>
<evidence type="ECO:0000313" key="2">
    <source>
        <dbReference type="EMBL" id="ATE54046.1"/>
    </source>
</evidence>